<dbReference type="InterPro" id="IPR010980">
    <property type="entry name" value="Cyt_c/b562"/>
</dbReference>
<protein>
    <submittedName>
        <fullName evidence="9">Cytochrome c</fullName>
    </submittedName>
</protein>
<evidence type="ECO:0000256" key="2">
    <source>
        <dbReference type="ARBA" id="ARBA00022617"/>
    </source>
</evidence>
<dbReference type="PROSITE" id="PS51009">
    <property type="entry name" value="CYTCII"/>
    <property type="match status" value="1"/>
</dbReference>
<sequence>MIRTLAAGAAIAMTLAILPATMPRAAEPTDPQVVARTDAMKTIGRNMRVLGDMAKGSAAFDAAAAQEAAAAVAAEAAAIPALFEDPAQDPASESRPVIWEQYDDFTAKAADLERAASGAASQITAAADLGPAMGAIGATCKACHSTYRE</sequence>
<evidence type="ECO:0000256" key="4">
    <source>
        <dbReference type="ARBA" id="ARBA00022982"/>
    </source>
</evidence>
<evidence type="ECO:0000313" key="9">
    <source>
        <dbReference type="EMBL" id="MBE3638755.1"/>
    </source>
</evidence>
<evidence type="ECO:0000256" key="1">
    <source>
        <dbReference type="ARBA" id="ARBA00022448"/>
    </source>
</evidence>
<keyword evidence="4" id="KW-0249">Electron transport</keyword>
<dbReference type="GO" id="GO:0009055">
    <property type="term" value="F:electron transfer activity"/>
    <property type="evidence" value="ECO:0007669"/>
    <property type="project" value="InterPro"/>
</dbReference>
<feature type="binding site" description="covalent" evidence="7">
    <location>
        <position position="143"/>
    </location>
    <ligand>
        <name>heme c</name>
        <dbReference type="ChEBI" id="CHEBI:61717"/>
    </ligand>
</feature>
<dbReference type="InterPro" id="IPR012127">
    <property type="entry name" value="Cyt_c_prime"/>
</dbReference>
<feature type="chain" id="PRO_5035296507" evidence="8">
    <location>
        <begin position="26"/>
        <end position="149"/>
    </location>
</feature>
<feature type="binding site" description="covalent" evidence="7">
    <location>
        <position position="140"/>
    </location>
    <ligand>
        <name>heme c</name>
        <dbReference type="ChEBI" id="CHEBI:61717"/>
    </ligand>
</feature>
<dbReference type="Gene3D" id="1.20.120.10">
    <property type="entry name" value="Cytochrome c/b562"/>
    <property type="match status" value="1"/>
</dbReference>
<feature type="signal peptide" evidence="8">
    <location>
        <begin position="1"/>
        <end position="25"/>
    </location>
</feature>
<dbReference type="GO" id="GO:0020037">
    <property type="term" value="F:heme binding"/>
    <property type="evidence" value="ECO:0007669"/>
    <property type="project" value="InterPro"/>
</dbReference>
<dbReference type="PIRSF" id="PIRSF000027">
    <property type="entry name" value="Cytc_c_prime"/>
    <property type="match status" value="1"/>
</dbReference>
<gene>
    <name evidence="9" type="ORF">ICN82_11115</name>
</gene>
<evidence type="ECO:0000256" key="5">
    <source>
        <dbReference type="ARBA" id="ARBA00023004"/>
    </source>
</evidence>
<keyword evidence="1" id="KW-0813">Transport</keyword>
<keyword evidence="3 6" id="KW-0479">Metal-binding</keyword>
<dbReference type="SUPFAM" id="SSF47175">
    <property type="entry name" value="Cytochromes"/>
    <property type="match status" value="1"/>
</dbReference>
<evidence type="ECO:0000256" key="8">
    <source>
        <dbReference type="SAM" id="SignalP"/>
    </source>
</evidence>
<accession>A0A8J6YVS2</accession>
<evidence type="ECO:0000256" key="3">
    <source>
        <dbReference type="ARBA" id="ARBA00022723"/>
    </source>
</evidence>
<name>A0A8J6YVS2_9RHOB</name>
<evidence type="ECO:0000256" key="7">
    <source>
        <dbReference type="PIRSR" id="PIRSR000027-2"/>
    </source>
</evidence>
<organism evidence="9 10">
    <name type="scientific">Mangrovicoccus algicola</name>
    <dbReference type="NCBI Taxonomy" id="2771008"/>
    <lineage>
        <taxon>Bacteria</taxon>
        <taxon>Pseudomonadati</taxon>
        <taxon>Pseudomonadota</taxon>
        <taxon>Alphaproteobacteria</taxon>
        <taxon>Rhodobacterales</taxon>
        <taxon>Paracoccaceae</taxon>
        <taxon>Mangrovicoccus</taxon>
    </lineage>
</organism>
<keyword evidence="8" id="KW-0732">Signal</keyword>
<comment type="caution">
    <text evidence="9">The sequence shown here is derived from an EMBL/GenBank/DDBJ whole genome shotgun (WGS) entry which is preliminary data.</text>
</comment>
<dbReference type="InterPro" id="IPR002321">
    <property type="entry name" value="Cyt_c_II"/>
</dbReference>
<dbReference type="GO" id="GO:0042597">
    <property type="term" value="C:periplasmic space"/>
    <property type="evidence" value="ECO:0007669"/>
    <property type="project" value="InterPro"/>
</dbReference>
<dbReference type="Proteomes" id="UP000609121">
    <property type="component" value="Unassembled WGS sequence"/>
</dbReference>
<evidence type="ECO:0000256" key="6">
    <source>
        <dbReference type="PIRSR" id="PIRSR000027-1"/>
    </source>
</evidence>
<proteinExistence type="predicted"/>
<dbReference type="AlphaFoldDB" id="A0A8J6YVS2"/>
<evidence type="ECO:0000313" key="10">
    <source>
        <dbReference type="Proteomes" id="UP000609121"/>
    </source>
</evidence>
<keyword evidence="5 6" id="KW-0408">Iron</keyword>
<dbReference type="GO" id="GO:0022900">
    <property type="term" value="P:electron transport chain"/>
    <property type="evidence" value="ECO:0007669"/>
    <property type="project" value="InterPro"/>
</dbReference>
<dbReference type="GO" id="GO:0005506">
    <property type="term" value="F:iron ion binding"/>
    <property type="evidence" value="ECO:0007669"/>
    <property type="project" value="InterPro"/>
</dbReference>
<keyword evidence="2 7" id="KW-0349">Heme</keyword>
<reference evidence="9" key="1">
    <citation type="submission" date="2020-09" db="EMBL/GenBank/DDBJ databases">
        <title>A novel bacterium of genus Mangrovicoccus, isolated from South China Sea.</title>
        <authorList>
            <person name="Huang H."/>
            <person name="Mo K."/>
            <person name="Hu Y."/>
        </authorList>
    </citation>
    <scope>NUCLEOTIDE SEQUENCE</scope>
    <source>
        <strain evidence="9">HB182678</strain>
    </source>
</reference>
<dbReference type="Pfam" id="PF01322">
    <property type="entry name" value="Cytochrom_C_2"/>
    <property type="match status" value="1"/>
</dbReference>
<feature type="binding site" description="axial binding residue" evidence="6">
    <location>
        <position position="144"/>
    </location>
    <ligand>
        <name>heme c</name>
        <dbReference type="ChEBI" id="CHEBI:61717"/>
    </ligand>
    <ligandPart>
        <name>Fe</name>
        <dbReference type="ChEBI" id="CHEBI:18248"/>
    </ligandPart>
</feature>
<comment type="PTM">
    <text evidence="7">Binds 1 heme group per subunit.</text>
</comment>
<keyword evidence="10" id="KW-1185">Reference proteome</keyword>
<dbReference type="EMBL" id="JACVXA010000031">
    <property type="protein sequence ID" value="MBE3638755.1"/>
    <property type="molecule type" value="Genomic_DNA"/>
</dbReference>
<dbReference type="RefSeq" id="WP_193182684.1">
    <property type="nucleotide sequence ID" value="NZ_JACVXA010000031.1"/>
</dbReference>